<evidence type="ECO:0008006" key="6">
    <source>
        <dbReference type="Google" id="ProtNLM"/>
    </source>
</evidence>
<sequence length="66" mass="6968">MKARLVTFAVPFLLAGCALGNADPAASPDQPRAAPASSSRLVDYAGHPCGNQNLHVKTHPCVFPRR</sequence>
<organism evidence="3">
    <name type="scientific">Burkholderia stagnalis</name>
    <dbReference type="NCBI Taxonomy" id="1503054"/>
    <lineage>
        <taxon>Bacteria</taxon>
        <taxon>Pseudomonadati</taxon>
        <taxon>Pseudomonadota</taxon>
        <taxon>Betaproteobacteria</taxon>
        <taxon>Burkholderiales</taxon>
        <taxon>Burkholderiaceae</taxon>
        <taxon>Burkholderia</taxon>
        <taxon>Burkholderia cepacia complex</taxon>
    </lineage>
</organism>
<comment type="caution">
    <text evidence="3">The sequence shown here is derived from an EMBL/GenBank/DDBJ whole genome shotgun (WGS) entry which is preliminary data.</text>
</comment>
<evidence type="ECO:0000256" key="1">
    <source>
        <dbReference type="SAM" id="SignalP"/>
    </source>
</evidence>
<dbReference type="PROSITE" id="PS51257">
    <property type="entry name" value="PROKAR_LIPOPROTEIN"/>
    <property type="match status" value="1"/>
</dbReference>
<dbReference type="EMBL" id="VZOK01000002">
    <property type="protein sequence ID" value="KAB0641198.1"/>
    <property type="molecule type" value="Genomic_DNA"/>
</dbReference>
<dbReference type="Proteomes" id="UP000473470">
    <property type="component" value="Unassembled WGS sequence"/>
</dbReference>
<accession>A0A125KHE2</accession>
<evidence type="ECO:0000313" key="2">
    <source>
        <dbReference type="EMBL" id="KAB0641198.1"/>
    </source>
</evidence>
<gene>
    <name evidence="2" type="ORF">F7R25_01385</name>
    <name evidence="3" type="ORF">WT44_22030</name>
</gene>
<dbReference type="RefSeq" id="WP_059563550.1">
    <property type="nucleotide sequence ID" value="NZ_CABVPM010000003.1"/>
</dbReference>
<dbReference type="AlphaFoldDB" id="A0A125KHE2"/>
<feature type="chain" id="PRO_5041597809" description="Lipoprotein" evidence="1">
    <location>
        <begin position="23"/>
        <end position="66"/>
    </location>
</feature>
<evidence type="ECO:0000313" key="3">
    <source>
        <dbReference type="EMBL" id="KWA58830.1"/>
    </source>
</evidence>
<reference evidence="3 4" key="1">
    <citation type="submission" date="2015-11" db="EMBL/GenBank/DDBJ databases">
        <title>Expanding the genomic diversity of Burkholderia species for the development of highly accurate diagnostics.</title>
        <authorList>
            <person name="Sahl J."/>
            <person name="Keim P."/>
            <person name="Wagner D."/>
        </authorList>
    </citation>
    <scope>NUCLEOTIDE SEQUENCE [LARGE SCALE GENOMIC DNA]</scope>
    <source>
        <strain evidence="3 4">MSMB1960WGS</strain>
    </source>
</reference>
<dbReference type="KEGG" id="bstg:WT74_24420"/>
<protein>
    <recommendedName>
        <fullName evidence="6">Lipoprotein</fullName>
    </recommendedName>
</protein>
<keyword evidence="1" id="KW-0732">Signal</keyword>
<feature type="signal peptide" evidence="1">
    <location>
        <begin position="1"/>
        <end position="22"/>
    </location>
</feature>
<proteinExistence type="predicted"/>
<dbReference type="EMBL" id="LPHB01000056">
    <property type="protein sequence ID" value="KWA58830.1"/>
    <property type="molecule type" value="Genomic_DNA"/>
</dbReference>
<dbReference type="Proteomes" id="UP000068603">
    <property type="component" value="Unassembled WGS sequence"/>
</dbReference>
<name>A0A125KHE2_9BURK</name>
<reference evidence="2 5" key="2">
    <citation type="submission" date="2019-09" db="EMBL/GenBank/DDBJ databases">
        <title>Draft genome sequences of 48 bacterial type strains from the CCUG.</title>
        <authorList>
            <person name="Tunovic T."/>
            <person name="Pineiro-Iglesias B."/>
            <person name="Unosson C."/>
            <person name="Inganas E."/>
            <person name="Ohlen M."/>
            <person name="Cardew S."/>
            <person name="Jensie-Markopoulos S."/>
            <person name="Salva-Serra F."/>
            <person name="Jaen-Luchoro D."/>
            <person name="Karlsson R."/>
            <person name="Svensson-Stadler L."/>
            <person name="Chun J."/>
            <person name="Moore E."/>
        </authorList>
    </citation>
    <scope>NUCLEOTIDE SEQUENCE [LARGE SCALE GENOMIC DNA]</scope>
    <source>
        <strain evidence="2 5">CCUG 65686</strain>
    </source>
</reference>
<evidence type="ECO:0000313" key="4">
    <source>
        <dbReference type="Proteomes" id="UP000068603"/>
    </source>
</evidence>
<evidence type="ECO:0000313" key="5">
    <source>
        <dbReference type="Proteomes" id="UP000473470"/>
    </source>
</evidence>